<organism evidence="4 5">
    <name type="scientific">Sorghum bicolor</name>
    <name type="common">Sorghum</name>
    <name type="synonym">Sorghum vulgare</name>
    <dbReference type="NCBI Taxonomy" id="4558"/>
    <lineage>
        <taxon>Eukaryota</taxon>
        <taxon>Viridiplantae</taxon>
        <taxon>Streptophyta</taxon>
        <taxon>Embryophyta</taxon>
        <taxon>Tracheophyta</taxon>
        <taxon>Spermatophyta</taxon>
        <taxon>Magnoliopsida</taxon>
        <taxon>Liliopsida</taxon>
        <taxon>Poales</taxon>
        <taxon>Poaceae</taxon>
        <taxon>PACMAD clade</taxon>
        <taxon>Panicoideae</taxon>
        <taxon>Andropogonodae</taxon>
        <taxon>Andropogoneae</taxon>
        <taxon>Sorghinae</taxon>
        <taxon>Sorghum</taxon>
    </lineage>
</organism>
<sequence length="329" mass="35723">MTFEALEATKIGRAVNTLRKSSPSEQARRLAAALYTGWKALADERFKTIVRTQQQQQQRSKADDEGNGNNKRRSSSPPPPPPPRPVDAKQSARPDGVREIASTTTVLVVEATPEPETKLPRHEVFDSAAIIKKPRSLLPVINNTKASGKSSEQRRVIVVRRTAAAPEPAPAPSNTRRNGGGSNNSNQQANCAATARNHGTSTTAAKRVSPSPNTATPLTTAKPPPAALPKRPGVVGSSGACKRKAEATTTVYDEARLERARIRLQEGYKEASAVKEKRKTKEINAIDALRKKARQQRTAHHVQRCTAIQRTGKQGPVPCPPRRMMPKAF</sequence>
<feature type="domain" description="TFIIS N-terminal" evidence="3">
    <location>
        <begin position="1"/>
        <end position="45"/>
    </location>
</feature>
<comment type="subcellular location">
    <subcellularLocation>
        <location evidence="1">Nucleus</location>
    </subcellularLocation>
</comment>
<dbReference type="PROSITE" id="PS51319">
    <property type="entry name" value="TFIIS_N"/>
    <property type="match status" value="1"/>
</dbReference>
<evidence type="ECO:0000256" key="1">
    <source>
        <dbReference type="PROSITE-ProRule" id="PRU00649"/>
    </source>
</evidence>
<dbReference type="Gene3D" id="1.20.930.10">
    <property type="entry name" value="Conserved domain common to transcription factors TFIIS, elongin A, CRSP70"/>
    <property type="match status" value="1"/>
</dbReference>
<dbReference type="PANTHER" id="PTHR46554:SF5">
    <property type="entry name" value="OS10G0327400 PROTEIN"/>
    <property type="match status" value="1"/>
</dbReference>
<feature type="compositionally biased region" description="Basic and acidic residues" evidence="2">
    <location>
        <begin position="86"/>
        <end position="97"/>
    </location>
</feature>
<feature type="region of interest" description="Disordered" evidence="2">
    <location>
        <begin position="161"/>
        <end position="241"/>
    </location>
</feature>
<dbReference type="InterPro" id="IPR035441">
    <property type="entry name" value="TFIIS/LEDGF_dom_sf"/>
</dbReference>
<evidence type="ECO:0000313" key="4">
    <source>
        <dbReference type="EMBL" id="KAG0520049.1"/>
    </source>
</evidence>
<feature type="compositionally biased region" description="Pro residues" evidence="2">
    <location>
        <begin position="76"/>
        <end position="85"/>
    </location>
</feature>
<comment type="caution">
    <text evidence="4">The sequence shown here is derived from an EMBL/GenBank/DDBJ whole genome shotgun (WGS) entry which is preliminary data.</text>
</comment>
<keyword evidence="1" id="KW-0539">Nucleus</keyword>
<dbReference type="Pfam" id="PF08711">
    <property type="entry name" value="Med26"/>
    <property type="match status" value="1"/>
</dbReference>
<evidence type="ECO:0000313" key="5">
    <source>
        <dbReference type="Proteomes" id="UP000807115"/>
    </source>
</evidence>
<evidence type="ECO:0000256" key="2">
    <source>
        <dbReference type="SAM" id="MobiDB-lite"/>
    </source>
</evidence>
<evidence type="ECO:0000259" key="3">
    <source>
        <dbReference type="PROSITE" id="PS51319"/>
    </source>
</evidence>
<dbReference type="PANTHER" id="PTHR46554">
    <property type="entry name" value="MEDIATOR OF RNA POLYMERASE II TRANSCRIPTION SUBUNIT 26A-RELATED"/>
    <property type="match status" value="1"/>
</dbReference>
<feature type="region of interest" description="Disordered" evidence="2">
    <location>
        <begin position="49"/>
        <end position="97"/>
    </location>
</feature>
<dbReference type="SUPFAM" id="SSF47676">
    <property type="entry name" value="Conserved domain common to transcription factors TFIIS, elongin A, CRSP70"/>
    <property type="match status" value="1"/>
</dbReference>
<dbReference type="AlphaFoldDB" id="A0A921QD16"/>
<name>A0A921QD16_SORBI</name>
<proteinExistence type="predicted"/>
<dbReference type="InterPro" id="IPR017923">
    <property type="entry name" value="TFIIS_N"/>
</dbReference>
<dbReference type="EMBL" id="CM027687">
    <property type="protein sequence ID" value="KAG0520049.1"/>
    <property type="molecule type" value="Genomic_DNA"/>
</dbReference>
<protein>
    <recommendedName>
        <fullName evidence="3">TFIIS N-terminal domain-containing protein</fullName>
    </recommendedName>
</protein>
<reference evidence="4" key="2">
    <citation type="submission" date="2020-10" db="EMBL/GenBank/DDBJ databases">
        <authorList>
            <person name="Cooper E.A."/>
            <person name="Brenton Z.W."/>
            <person name="Flinn B.S."/>
            <person name="Jenkins J."/>
            <person name="Shu S."/>
            <person name="Flowers D."/>
            <person name="Luo F."/>
            <person name="Wang Y."/>
            <person name="Xia P."/>
            <person name="Barry K."/>
            <person name="Daum C."/>
            <person name="Lipzen A."/>
            <person name="Yoshinaga Y."/>
            <person name="Schmutz J."/>
            <person name="Saski C."/>
            <person name="Vermerris W."/>
            <person name="Kresovich S."/>
        </authorList>
    </citation>
    <scope>NUCLEOTIDE SEQUENCE</scope>
</reference>
<feature type="compositionally biased region" description="Low complexity" evidence="2">
    <location>
        <begin position="161"/>
        <end position="195"/>
    </location>
</feature>
<reference evidence="4" key="1">
    <citation type="journal article" date="2019" name="BMC Genomics">
        <title>A new reference genome for Sorghum bicolor reveals high levels of sequence similarity between sweet and grain genotypes: implications for the genetics of sugar metabolism.</title>
        <authorList>
            <person name="Cooper E.A."/>
            <person name="Brenton Z.W."/>
            <person name="Flinn B.S."/>
            <person name="Jenkins J."/>
            <person name="Shu S."/>
            <person name="Flowers D."/>
            <person name="Luo F."/>
            <person name="Wang Y."/>
            <person name="Xia P."/>
            <person name="Barry K."/>
            <person name="Daum C."/>
            <person name="Lipzen A."/>
            <person name="Yoshinaga Y."/>
            <person name="Schmutz J."/>
            <person name="Saski C."/>
            <person name="Vermerris W."/>
            <person name="Kresovich S."/>
        </authorList>
    </citation>
    <scope>NUCLEOTIDE SEQUENCE</scope>
</reference>
<accession>A0A921QD16</accession>
<gene>
    <name evidence="4" type="ORF">BDA96_08G039600</name>
</gene>
<dbReference type="Proteomes" id="UP000807115">
    <property type="component" value="Chromosome 8"/>
</dbReference>
<dbReference type="GO" id="GO:0005634">
    <property type="term" value="C:nucleus"/>
    <property type="evidence" value="ECO:0007669"/>
    <property type="project" value="UniProtKB-SubCell"/>
</dbReference>